<protein>
    <submittedName>
        <fullName evidence="1">Nitrogen regulatory protein p-ii</fullName>
    </submittedName>
</protein>
<dbReference type="Gene3D" id="3.30.70.120">
    <property type="match status" value="1"/>
</dbReference>
<dbReference type="AlphaFoldDB" id="A0A0W8FBL4"/>
<reference evidence="1" key="1">
    <citation type="journal article" date="2015" name="Proc. Natl. Acad. Sci. U.S.A.">
        <title>Networks of energetic and metabolic interactions define dynamics in microbial communities.</title>
        <authorList>
            <person name="Embree M."/>
            <person name="Liu J.K."/>
            <person name="Al-Bassam M.M."/>
            <person name="Zengler K."/>
        </authorList>
    </citation>
    <scope>NUCLEOTIDE SEQUENCE</scope>
</reference>
<dbReference type="InterPro" id="IPR002187">
    <property type="entry name" value="N-reg_PII"/>
</dbReference>
<dbReference type="InterPro" id="IPR015867">
    <property type="entry name" value="N-reg_PII/ATP_PRibTrfase_C"/>
</dbReference>
<dbReference type="PANTHER" id="PTHR30115:SF11">
    <property type="entry name" value="NITROGEN REGULATORY PROTEIN P-II HOMOLOG"/>
    <property type="match status" value="1"/>
</dbReference>
<dbReference type="GO" id="GO:0005829">
    <property type="term" value="C:cytosol"/>
    <property type="evidence" value="ECO:0007669"/>
    <property type="project" value="TreeGrafter"/>
</dbReference>
<dbReference type="PRINTS" id="PR00340">
    <property type="entry name" value="PIIGLNB"/>
</dbReference>
<dbReference type="PANTHER" id="PTHR30115">
    <property type="entry name" value="NITROGEN REGULATORY PROTEIN P-II"/>
    <property type="match status" value="1"/>
</dbReference>
<dbReference type="GO" id="GO:0005524">
    <property type="term" value="F:ATP binding"/>
    <property type="evidence" value="ECO:0007669"/>
    <property type="project" value="TreeGrafter"/>
</dbReference>
<dbReference type="GO" id="GO:0030234">
    <property type="term" value="F:enzyme regulator activity"/>
    <property type="evidence" value="ECO:0007669"/>
    <property type="project" value="InterPro"/>
</dbReference>
<accession>A0A0W8FBL4</accession>
<evidence type="ECO:0000313" key="1">
    <source>
        <dbReference type="EMBL" id="KUG18284.1"/>
    </source>
</evidence>
<gene>
    <name evidence="1" type="ORF">ASZ90_012021</name>
</gene>
<name>A0A0W8FBL4_9ZZZZ</name>
<proteinExistence type="predicted"/>
<comment type="caution">
    <text evidence="1">The sequence shown here is derived from an EMBL/GenBank/DDBJ whole genome shotgun (WGS) entry which is preliminary data.</text>
</comment>
<sequence>MIMKKIEAIVRPERLERVKEALEEIGVVALTTTEIQGRGEQKGIKLQYRGGTMDVDLLTKLKLELYVADESVDPVLKAICDAARTGKFGDGRIFVSPVERSVKVRTGEVFT</sequence>
<dbReference type="PROSITE" id="PS00638">
    <property type="entry name" value="PII_GLNB_CTER"/>
    <property type="match status" value="1"/>
</dbReference>
<dbReference type="SMART" id="SM00938">
    <property type="entry name" value="P-II"/>
    <property type="match status" value="1"/>
</dbReference>
<dbReference type="EMBL" id="LNQE01001391">
    <property type="protein sequence ID" value="KUG18284.1"/>
    <property type="molecule type" value="Genomic_DNA"/>
</dbReference>
<dbReference type="InterPro" id="IPR017918">
    <property type="entry name" value="N-reg_PII_CS"/>
</dbReference>
<dbReference type="GO" id="GO:0006808">
    <property type="term" value="P:regulation of nitrogen utilization"/>
    <property type="evidence" value="ECO:0007669"/>
    <property type="project" value="InterPro"/>
</dbReference>
<dbReference type="SUPFAM" id="SSF54913">
    <property type="entry name" value="GlnB-like"/>
    <property type="match status" value="1"/>
</dbReference>
<dbReference type="Pfam" id="PF00543">
    <property type="entry name" value="P-II"/>
    <property type="match status" value="1"/>
</dbReference>
<dbReference type="InterPro" id="IPR011322">
    <property type="entry name" value="N-reg_PII-like_a/b"/>
</dbReference>
<dbReference type="PROSITE" id="PS51343">
    <property type="entry name" value="PII_GLNB_DOM"/>
    <property type="match status" value="1"/>
</dbReference>
<organism evidence="1">
    <name type="scientific">hydrocarbon metagenome</name>
    <dbReference type="NCBI Taxonomy" id="938273"/>
    <lineage>
        <taxon>unclassified sequences</taxon>
        <taxon>metagenomes</taxon>
        <taxon>ecological metagenomes</taxon>
    </lineage>
</organism>